<dbReference type="AlphaFoldDB" id="A0A560G1C9"/>
<gene>
    <name evidence="2" type="ORF">FBZ88_106161</name>
</gene>
<protein>
    <submittedName>
        <fullName evidence="2">Uncharacterized protein DUF2233</fullName>
    </submittedName>
</protein>
<evidence type="ECO:0000259" key="1">
    <source>
        <dbReference type="Pfam" id="PF09992"/>
    </source>
</evidence>
<accession>A0A560G1C9</accession>
<dbReference type="Proteomes" id="UP000316545">
    <property type="component" value="Unassembled WGS sequence"/>
</dbReference>
<dbReference type="Pfam" id="PF09992">
    <property type="entry name" value="NAGPA"/>
    <property type="match status" value="1"/>
</dbReference>
<name>A0A560G1C9_9PROT</name>
<proteinExistence type="predicted"/>
<evidence type="ECO:0000313" key="2">
    <source>
        <dbReference type="EMBL" id="TWB27698.1"/>
    </source>
</evidence>
<feature type="domain" description="Phosphodiester glycosidase" evidence="1">
    <location>
        <begin position="75"/>
        <end position="241"/>
    </location>
</feature>
<organism evidence="2 3">
    <name type="scientific">Nitrospirillum amazonense</name>
    <dbReference type="NCBI Taxonomy" id="28077"/>
    <lineage>
        <taxon>Bacteria</taxon>
        <taxon>Pseudomonadati</taxon>
        <taxon>Pseudomonadota</taxon>
        <taxon>Alphaproteobacteria</taxon>
        <taxon>Rhodospirillales</taxon>
        <taxon>Azospirillaceae</taxon>
        <taxon>Nitrospirillum</taxon>
    </lineage>
</organism>
<keyword evidence="3" id="KW-1185">Reference proteome</keyword>
<comment type="caution">
    <text evidence="2">The sequence shown here is derived from an EMBL/GenBank/DDBJ whole genome shotgun (WGS) entry which is preliminary data.</text>
</comment>
<sequence length="261" mass="28795">MNKILIYITTFFLVVLPPSYFKPNANEIDKRDDDVTRPGFFYYVSGKNTDIFAPPLSTNNKRIDGLYLSEFQRENGAKYVISGGLLSSYSPAKPLGFLKVKGAFLSPGNFVKKTPPGLLDSAICVSKDAKLRILDATGWAPEDWHRNTGQYNSCLQSGPTLIRNGNPIPAPQSSDQKVRMFLWKNNTLNTFICESNDATTIIGIYFGTTEETINILNKRTKNFPGCKNAVRLTGGGTGGIITDKGDKYGYDSILPDAIGLW</sequence>
<dbReference type="InterPro" id="IPR018711">
    <property type="entry name" value="NAGPA"/>
</dbReference>
<reference evidence="2 3" key="1">
    <citation type="submission" date="2019-06" db="EMBL/GenBank/DDBJ databases">
        <title>Genomic Encyclopedia of Type Strains, Phase IV (KMG-V): Genome sequencing to study the core and pangenomes of soil and plant-associated prokaryotes.</title>
        <authorList>
            <person name="Whitman W."/>
        </authorList>
    </citation>
    <scope>NUCLEOTIDE SEQUENCE [LARGE SCALE GENOMIC DNA]</scope>
    <source>
        <strain evidence="2 3">BR 11865</strain>
    </source>
</reference>
<dbReference type="RefSeq" id="WP_145616807.1">
    <property type="nucleotide sequence ID" value="NZ_VITO01000006.1"/>
</dbReference>
<dbReference type="EMBL" id="VITO01000006">
    <property type="protein sequence ID" value="TWB27698.1"/>
    <property type="molecule type" value="Genomic_DNA"/>
</dbReference>
<evidence type="ECO:0000313" key="3">
    <source>
        <dbReference type="Proteomes" id="UP000316545"/>
    </source>
</evidence>